<reference evidence="4" key="2">
    <citation type="submission" date="2020-09" db="EMBL/GenBank/DDBJ databases">
        <authorList>
            <person name="Sun Q."/>
            <person name="Ohkuma M."/>
        </authorList>
    </citation>
    <scope>NUCLEOTIDE SEQUENCE</scope>
    <source>
        <strain evidence="4">JCM 19831</strain>
    </source>
</reference>
<dbReference type="Proteomes" id="UP000642070">
    <property type="component" value="Unassembled WGS sequence"/>
</dbReference>
<evidence type="ECO:0000256" key="1">
    <source>
        <dbReference type="ARBA" id="ARBA00022574"/>
    </source>
</evidence>
<evidence type="ECO:0000313" key="5">
    <source>
        <dbReference type="Proteomes" id="UP000642070"/>
    </source>
</evidence>
<reference evidence="4" key="1">
    <citation type="journal article" date="2014" name="Int. J. Syst. Evol. Microbiol.">
        <title>Complete genome sequence of Corynebacterium casei LMG S-19264T (=DSM 44701T), isolated from a smear-ripened cheese.</title>
        <authorList>
            <consortium name="US DOE Joint Genome Institute (JGI-PGF)"/>
            <person name="Walter F."/>
            <person name="Albersmeier A."/>
            <person name="Kalinowski J."/>
            <person name="Ruckert C."/>
        </authorList>
    </citation>
    <scope>NUCLEOTIDE SEQUENCE</scope>
    <source>
        <strain evidence="4">JCM 19831</strain>
    </source>
</reference>
<organism evidence="4 5">
    <name type="scientific">Dactylosporangium sucinum</name>
    <dbReference type="NCBI Taxonomy" id="1424081"/>
    <lineage>
        <taxon>Bacteria</taxon>
        <taxon>Bacillati</taxon>
        <taxon>Actinomycetota</taxon>
        <taxon>Actinomycetes</taxon>
        <taxon>Micromonosporales</taxon>
        <taxon>Micromonosporaceae</taxon>
        <taxon>Dactylosporangium</taxon>
    </lineage>
</organism>
<dbReference type="Gene3D" id="2.130.10.10">
    <property type="entry name" value="YVTN repeat-like/Quinoprotein amine dehydrogenase"/>
    <property type="match status" value="1"/>
</dbReference>
<proteinExistence type="predicted"/>
<comment type="caution">
    <text evidence="4">The sequence shown here is derived from an EMBL/GenBank/DDBJ whole genome shotgun (WGS) entry which is preliminary data.</text>
</comment>
<feature type="repeat" description="WD" evidence="3">
    <location>
        <begin position="16"/>
        <end position="37"/>
    </location>
</feature>
<dbReference type="PROSITE" id="PS00678">
    <property type="entry name" value="WD_REPEATS_1"/>
    <property type="match status" value="1"/>
</dbReference>
<evidence type="ECO:0000256" key="2">
    <source>
        <dbReference type="ARBA" id="ARBA00022737"/>
    </source>
</evidence>
<evidence type="ECO:0000256" key="3">
    <source>
        <dbReference type="PROSITE-ProRule" id="PRU00221"/>
    </source>
</evidence>
<dbReference type="AlphaFoldDB" id="A0A917X5A6"/>
<keyword evidence="5" id="KW-1185">Reference proteome</keyword>
<accession>A0A917X5A6</accession>
<keyword evidence="1 3" id="KW-0853">WD repeat</keyword>
<dbReference type="EMBL" id="BMPI01000059">
    <property type="protein sequence ID" value="GGM69648.1"/>
    <property type="molecule type" value="Genomic_DNA"/>
</dbReference>
<dbReference type="InterPro" id="IPR015943">
    <property type="entry name" value="WD40/YVTN_repeat-like_dom_sf"/>
</dbReference>
<dbReference type="InterPro" id="IPR019775">
    <property type="entry name" value="WD40_repeat_CS"/>
</dbReference>
<dbReference type="InterPro" id="IPR001680">
    <property type="entry name" value="WD40_rpt"/>
</dbReference>
<evidence type="ECO:0000313" key="4">
    <source>
        <dbReference type="EMBL" id="GGM69648.1"/>
    </source>
</evidence>
<gene>
    <name evidence="4" type="ORF">GCM10007977_084200</name>
</gene>
<dbReference type="SUPFAM" id="SSF50960">
    <property type="entry name" value="TolB, C-terminal domain"/>
    <property type="match status" value="1"/>
</dbReference>
<protein>
    <submittedName>
        <fullName evidence="4">Uncharacterized protein</fullName>
    </submittedName>
</protein>
<name>A0A917X5A6_9ACTN</name>
<keyword evidence="2" id="KW-0677">Repeat</keyword>
<dbReference type="PROSITE" id="PS50082">
    <property type="entry name" value="WD_REPEATS_2"/>
    <property type="match status" value="1"/>
</dbReference>
<sequence>MRAVTTTILDGQPVAVTASHDNTIRVWDLTSGTETGAPRTKQQRWVRAVVATTVNGRSVAVTGGWQGTVHLRDLAANGDVGTPATGRHGKPIQRLAATTTGNGQPVAITSSGNGTTEPLTVASRSVPTGSRRCRAVTELTEVSAVGGGCPRRSVEGCTVIGSSAHRPVSDPRHAA</sequence>